<proteinExistence type="predicted"/>
<reference evidence="2" key="1">
    <citation type="submission" date="2020-10" db="EMBL/GenBank/DDBJ databases">
        <authorList>
            <person name="Han B."/>
            <person name="Lu T."/>
            <person name="Zhao Q."/>
            <person name="Huang X."/>
            <person name="Zhao Y."/>
        </authorList>
    </citation>
    <scope>NUCLEOTIDE SEQUENCE</scope>
</reference>
<comment type="caution">
    <text evidence="2">The sequence shown here is derived from an EMBL/GenBank/DDBJ whole genome shotgun (WGS) entry which is preliminary data.</text>
</comment>
<dbReference type="OrthoDB" id="691332at2759"/>
<accession>A0A811QTJ5</accession>
<feature type="compositionally biased region" description="Polar residues" evidence="1">
    <location>
        <begin position="1"/>
        <end position="14"/>
    </location>
</feature>
<sequence>MDKTPKSVSSSCNNDDGVPEATGMEKVLSDLNALKKLYGLLQRLDETSRALLKKLLDGATRQALLKQAKALSTASDSVIPFSLGLTSPKKTDQTASSSSSFLNNKEAEMEQILSDLQALTRLYMLLHKGPADENIDEASRDLLMKILEDATQEAVRRQAKMLSGSLVSPALERKLSTRSDCRTRHADPRVRPVASPRPSLLDSERPRRLNLQHSTVSSRSGLHVDGHRHAAEEHPLARLASKHSSRTALPARHRPSQEQRHSSLSLHRFSAAGTSRHGTVTGGTRLADCRDSIRRSSGRGDQWSPERSSRSSSWRSVSRELSLGPSSRLHGRATPRYVEAESSSSVHLFERMDSGLSLSMTSRHGVEHAERGVATPERSSSSNTMATIQSRIRPSNNLLEGSLHRSAAEERRTSRGRQQGSDVSSADMSSSSMSSGSRSSSGAASLSASTSPMASPAPRPFANPYYYSPPVMTRGIAPPVYAPEVSRSMRRRRRQEILEKRVARLRMLKDKIATVFHHRHDHHHHHHHLGGGQEAGPSSRSVVRGAGHFNSPWQYFTSMFHRAKGKDKNAWSRTVIGVPEKRRGGGGNMHALFDAVQRHLKGKRRAPAGMKLRRKASRVRGKKMHWWQRGMAGVTAGSRPRRRLGHGKAGWL</sequence>
<feature type="region of interest" description="Disordered" evidence="1">
    <location>
        <begin position="361"/>
        <end position="458"/>
    </location>
</feature>
<evidence type="ECO:0000256" key="1">
    <source>
        <dbReference type="SAM" id="MobiDB-lite"/>
    </source>
</evidence>
<dbReference type="Proteomes" id="UP000604825">
    <property type="component" value="Unassembled WGS sequence"/>
</dbReference>
<feature type="compositionally biased region" description="Basic residues" evidence="1">
    <location>
        <begin position="520"/>
        <end position="529"/>
    </location>
</feature>
<feature type="region of interest" description="Disordered" evidence="1">
    <location>
        <begin position="173"/>
        <end position="345"/>
    </location>
</feature>
<evidence type="ECO:0000313" key="3">
    <source>
        <dbReference type="Proteomes" id="UP000604825"/>
    </source>
</evidence>
<gene>
    <name evidence="2" type="ORF">NCGR_LOCUS45780</name>
</gene>
<feature type="compositionally biased region" description="Polar residues" evidence="1">
    <location>
        <begin position="211"/>
        <end position="220"/>
    </location>
</feature>
<feature type="compositionally biased region" description="Polar residues" evidence="1">
    <location>
        <begin position="377"/>
        <end position="399"/>
    </location>
</feature>
<feature type="compositionally biased region" description="Low complexity" evidence="1">
    <location>
        <begin position="299"/>
        <end position="323"/>
    </location>
</feature>
<name>A0A811QTJ5_9POAL</name>
<protein>
    <submittedName>
        <fullName evidence="2">Uncharacterized protein</fullName>
    </submittedName>
</protein>
<evidence type="ECO:0000313" key="2">
    <source>
        <dbReference type="EMBL" id="CAD6262437.1"/>
    </source>
</evidence>
<organism evidence="2 3">
    <name type="scientific">Miscanthus lutarioriparius</name>
    <dbReference type="NCBI Taxonomy" id="422564"/>
    <lineage>
        <taxon>Eukaryota</taxon>
        <taxon>Viridiplantae</taxon>
        <taxon>Streptophyta</taxon>
        <taxon>Embryophyta</taxon>
        <taxon>Tracheophyta</taxon>
        <taxon>Spermatophyta</taxon>
        <taxon>Magnoliopsida</taxon>
        <taxon>Liliopsida</taxon>
        <taxon>Poales</taxon>
        <taxon>Poaceae</taxon>
        <taxon>PACMAD clade</taxon>
        <taxon>Panicoideae</taxon>
        <taxon>Andropogonodae</taxon>
        <taxon>Andropogoneae</taxon>
        <taxon>Saccharinae</taxon>
        <taxon>Miscanthus</taxon>
    </lineage>
</organism>
<dbReference type="EMBL" id="CAJGYO010000012">
    <property type="protein sequence ID" value="CAD6262437.1"/>
    <property type="molecule type" value="Genomic_DNA"/>
</dbReference>
<feature type="region of interest" description="Disordered" evidence="1">
    <location>
        <begin position="520"/>
        <end position="541"/>
    </location>
</feature>
<dbReference type="AlphaFoldDB" id="A0A811QTJ5"/>
<feature type="compositionally biased region" description="Low complexity" evidence="1">
    <location>
        <begin position="421"/>
        <end position="454"/>
    </location>
</feature>
<feature type="region of interest" description="Disordered" evidence="1">
    <location>
        <begin position="1"/>
        <end position="20"/>
    </location>
</feature>
<keyword evidence="3" id="KW-1185">Reference proteome</keyword>
<feature type="compositionally biased region" description="Basic and acidic residues" evidence="1">
    <location>
        <begin position="402"/>
        <end position="413"/>
    </location>
</feature>
<feature type="compositionally biased region" description="Basic and acidic residues" evidence="1">
    <location>
        <begin position="173"/>
        <end position="190"/>
    </location>
</feature>
<feature type="compositionally biased region" description="Basic and acidic residues" evidence="1">
    <location>
        <begin position="222"/>
        <end position="236"/>
    </location>
</feature>